<dbReference type="InterPro" id="IPR028098">
    <property type="entry name" value="Glyco_trans_4-like_N"/>
</dbReference>
<dbReference type="GO" id="GO:0016757">
    <property type="term" value="F:glycosyltransferase activity"/>
    <property type="evidence" value="ECO:0007669"/>
    <property type="project" value="InterPro"/>
</dbReference>
<evidence type="ECO:0000313" key="4">
    <source>
        <dbReference type="EMBL" id="BAT24225.1"/>
    </source>
</evidence>
<keyword evidence="1 4" id="KW-0808">Transferase</keyword>
<dbReference type="SUPFAM" id="SSF53756">
    <property type="entry name" value="UDP-Glycosyltransferase/glycogen phosphorylase"/>
    <property type="match status" value="1"/>
</dbReference>
<dbReference type="EMBL" id="AB924602">
    <property type="protein sequence ID" value="BAT24225.1"/>
    <property type="molecule type" value="Genomic_DNA"/>
</dbReference>
<sequence length="351" mass="39882">MIYVNARFLTQEMTGVQRFAEMISLELNRKIDNVCFLSPSNIVRADIASQLNVRIIGKNTGHLWEQLDLPYFLSKQEKGILVNLGNTAPILYRNKITAVHDITFLKFPESFSKKFLYFYKILIPLVIKTSKHIVTVSEFSKNEILRKYNLDKEKISVVYNAVNNNLSIENIKKYNGKPYFLMVSSQNYHKNFGRALEGFYLARKDGYLDEFGLKIIGAKNSAFNTQSYTSILKEDVEFLGRVSDAQLADLYANATSFVFPSLYEGFGIPPLEAQYFGCPVIASNAASLPEVLSDSVLYFNPHSSSEIKDAMIKVSNDLNLREKLIECGYKNLKKYSWGDSASKLLSIINKI</sequence>
<gene>
    <name evidence="4" type="primary">wcuI</name>
</gene>
<dbReference type="CDD" id="cd03809">
    <property type="entry name" value="GT4_MtfB-like"/>
    <property type="match status" value="1"/>
</dbReference>
<dbReference type="GO" id="GO:0009103">
    <property type="term" value="P:lipopolysaccharide biosynthetic process"/>
    <property type="evidence" value="ECO:0007669"/>
    <property type="project" value="TreeGrafter"/>
</dbReference>
<dbReference type="PANTHER" id="PTHR46401:SF2">
    <property type="entry name" value="GLYCOSYLTRANSFERASE WBBK-RELATED"/>
    <property type="match status" value="1"/>
</dbReference>
<reference evidence="4" key="2">
    <citation type="journal article" date="2015" name="Sci. Rep.">
        <title>Genetic analysis of capsular polysaccharide synthesis gene clusters in 79 capsular types of Klebsiella spp.</title>
        <authorList>
            <person name="Pan Y.J."/>
            <person name="Lin T.L."/>
            <person name="Chen C.T."/>
            <person name="Chen Y.Y."/>
            <person name="Hsieh P.F."/>
            <person name="Hsu C.R."/>
            <person name="Wu M.C."/>
            <person name="Wang J.T."/>
        </authorList>
    </citation>
    <scope>NUCLEOTIDE SEQUENCE</scope>
    <source>
        <strain evidence="4">438</strain>
    </source>
</reference>
<accession>A0A0N7KWI6</accession>
<feature type="domain" description="Glycosyltransferase subfamily 4-like N-terminal" evidence="3">
    <location>
        <begin position="96"/>
        <end position="163"/>
    </location>
</feature>
<dbReference type="Gene3D" id="3.40.50.2000">
    <property type="entry name" value="Glycogen Phosphorylase B"/>
    <property type="match status" value="2"/>
</dbReference>
<dbReference type="InterPro" id="IPR001296">
    <property type="entry name" value="Glyco_trans_1"/>
</dbReference>
<name>A0A0N7KWI6_9ENTR</name>
<evidence type="ECO:0000259" key="3">
    <source>
        <dbReference type="Pfam" id="PF13439"/>
    </source>
</evidence>
<dbReference type="Pfam" id="PF00534">
    <property type="entry name" value="Glycos_transf_1"/>
    <property type="match status" value="1"/>
</dbReference>
<protein>
    <submittedName>
        <fullName evidence="4">Glycosyl transferase</fullName>
    </submittedName>
</protein>
<proteinExistence type="predicted"/>
<evidence type="ECO:0000256" key="1">
    <source>
        <dbReference type="ARBA" id="ARBA00022679"/>
    </source>
</evidence>
<organism evidence="4">
    <name type="scientific">Klebsiella sp. 438(3a)</name>
    <dbReference type="NCBI Taxonomy" id="1497834"/>
    <lineage>
        <taxon>Bacteria</taxon>
        <taxon>Pseudomonadati</taxon>
        <taxon>Pseudomonadota</taxon>
        <taxon>Gammaproteobacteria</taxon>
        <taxon>Enterobacterales</taxon>
        <taxon>Enterobacteriaceae</taxon>
        <taxon>Klebsiella/Raoultella group</taxon>
        <taxon>Klebsiella</taxon>
    </lineage>
</organism>
<dbReference type="PANTHER" id="PTHR46401">
    <property type="entry name" value="GLYCOSYLTRANSFERASE WBBK-RELATED"/>
    <property type="match status" value="1"/>
</dbReference>
<dbReference type="AlphaFoldDB" id="A0A0N7KWI6"/>
<feature type="domain" description="Glycosyl transferase family 1" evidence="2">
    <location>
        <begin position="169"/>
        <end position="330"/>
    </location>
</feature>
<evidence type="ECO:0000259" key="2">
    <source>
        <dbReference type="Pfam" id="PF00534"/>
    </source>
</evidence>
<dbReference type="Pfam" id="PF13439">
    <property type="entry name" value="Glyco_transf_4"/>
    <property type="match status" value="1"/>
</dbReference>
<reference evidence="4" key="1">
    <citation type="submission" date="2014-04" db="EMBL/GenBank/DDBJ databases">
        <authorList>
            <person name="Harrison E."/>
        </authorList>
    </citation>
    <scope>NUCLEOTIDE SEQUENCE</scope>
    <source>
        <strain evidence="4">438</strain>
    </source>
</reference>